<dbReference type="SMART" id="SM00220">
    <property type="entry name" value="S_TKc"/>
    <property type="match status" value="1"/>
</dbReference>
<feature type="signal peptide" evidence="19">
    <location>
        <begin position="1"/>
        <end position="27"/>
    </location>
</feature>
<dbReference type="Gramene" id="ESW15175">
    <property type="protein sequence ID" value="ESW15175"/>
    <property type="gene ID" value="PHAVU_007G050300g"/>
</dbReference>
<dbReference type="GO" id="GO:0005886">
    <property type="term" value="C:plasma membrane"/>
    <property type="evidence" value="ECO:0007669"/>
    <property type="project" value="TreeGrafter"/>
</dbReference>
<accession>V7BC98</accession>
<protein>
    <submittedName>
        <fullName evidence="22">Uncharacterized protein</fullName>
    </submittedName>
</protein>
<dbReference type="FunFam" id="3.30.430.20:FF:000002">
    <property type="entry name" value="Cysteine-rich receptor-like protein kinase 10"/>
    <property type="match status" value="2"/>
</dbReference>
<dbReference type="Pfam" id="PF01657">
    <property type="entry name" value="Stress-antifung"/>
    <property type="match status" value="4"/>
</dbReference>
<dbReference type="GO" id="GO:0006979">
    <property type="term" value="P:response to oxidative stress"/>
    <property type="evidence" value="ECO:0007669"/>
    <property type="project" value="UniProtKB-ARBA"/>
</dbReference>
<keyword evidence="3" id="KW-0597">Phosphoprotein</keyword>
<dbReference type="PROSITE" id="PS51473">
    <property type="entry name" value="GNK2"/>
    <property type="match status" value="4"/>
</dbReference>
<keyword evidence="9" id="KW-0418">Kinase</keyword>
<keyword evidence="23" id="KW-1185">Reference proteome</keyword>
<evidence type="ECO:0000256" key="2">
    <source>
        <dbReference type="ARBA" id="ARBA00022527"/>
    </source>
</evidence>
<keyword evidence="14" id="KW-0325">Glycoprotein</keyword>
<gene>
    <name evidence="22" type="ORF">PHAVU_007G050300g</name>
</gene>
<evidence type="ECO:0000256" key="7">
    <source>
        <dbReference type="ARBA" id="ARBA00022737"/>
    </source>
</evidence>
<dbReference type="PANTHER" id="PTHR27002:SF589">
    <property type="entry name" value="CYSTEINE-RICH RECEPTOR-KINASE-LIKE PROTEIN"/>
    <property type="match status" value="1"/>
</dbReference>
<dbReference type="Gene3D" id="3.30.200.20">
    <property type="entry name" value="Phosphorylase Kinase, domain 1"/>
    <property type="match status" value="2"/>
</dbReference>
<dbReference type="InterPro" id="IPR038408">
    <property type="entry name" value="GNK2_sf"/>
</dbReference>
<feature type="chain" id="PRO_5004754757" evidence="19">
    <location>
        <begin position="28"/>
        <end position="1072"/>
    </location>
</feature>
<keyword evidence="7" id="KW-0677">Repeat</keyword>
<evidence type="ECO:0000256" key="13">
    <source>
        <dbReference type="ARBA" id="ARBA00023170"/>
    </source>
</evidence>
<feature type="domain" description="Gnk2-homologous" evidence="21">
    <location>
        <begin position="140"/>
        <end position="249"/>
    </location>
</feature>
<dbReference type="Gene3D" id="3.30.430.20">
    <property type="entry name" value="Gnk2 domain, C-X8-C-X2-C motif"/>
    <property type="match status" value="4"/>
</dbReference>
<evidence type="ECO:0000256" key="18">
    <source>
        <dbReference type="SAM" id="Phobius"/>
    </source>
</evidence>
<evidence type="ECO:0000256" key="19">
    <source>
        <dbReference type="SAM" id="SignalP"/>
    </source>
</evidence>
<evidence type="ECO:0000256" key="1">
    <source>
        <dbReference type="ARBA" id="ARBA00004167"/>
    </source>
</evidence>
<dbReference type="SUPFAM" id="SSF56112">
    <property type="entry name" value="Protein kinase-like (PK-like)"/>
    <property type="match status" value="2"/>
</dbReference>
<evidence type="ECO:0000259" key="20">
    <source>
        <dbReference type="PROSITE" id="PS50011"/>
    </source>
</evidence>
<dbReference type="InterPro" id="IPR001245">
    <property type="entry name" value="Ser-Thr/Tyr_kinase_cat_dom"/>
</dbReference>
<dbReference type="GO" id="GO:0005524">
    <property type="term" value="F:ATP binding"/>
    <property type="evidence" value="ECO:0007669"/>
    <property type="project" value="UniProtKB-UniRule"/>
</dbReference>
<evidence type="ECO:0000256" key="4">
    <source>
        <dbReference type="ARBA" id="ARBA00022679"/>
    </source>
</evidence>
<dbReference type="Gene3D" id="1.10.510.10">
    <property type="entry name" value="Transferase(Phosphotransferase) domain 1"/>
    <property type="match status" value="2"/>
</dbReference>
<evidence type="ECO:0000259" key="21">
    <source>
        <dbReference type="PROSITE" id="PS51473"/>
    </source>
</evidence>
<dbReference type="SMR" id="V7BC98"/>
<evidence type="ECO:0000256" key="8">
    <source>
        <dbReference type="ARBA" id="ARBA00022741"/>
    </source>
</evidence>
<evidence type="ECO:0000256" key="11">
    <source>
        <dbReference type="ARBA" id="ARBA00022989"/>
    </source>
</evidence>
<dbReference type="GO" id="GO:0009751">
    <property type="term" value="P:response to salicylic acid"/>
    <property type="evidence" value="ECO:0007669"/>
    <property type="project" value="UniProtKB-ARBA"/>
</dbReference>
<organism evidence="22 23">
    <name type="scientific">Phaseolus vulgaris</name>
    <name type="common">Kidney bean</name>
    <name type="synonym">French bean</name>
    <dbReference type="NCBI Taxonomy" id="3885"/>
    <lineage>
        <taxon>Eukaryota</taxon>
        <taxon>Viridiplantae</taxon>
        <taxon>Streptophyta</taxon>
        <taxon>Embryophyta</taxon>
        <taxon>Tracheophyta</taxon>
        <taxon>Spermatophyta</taxon>
        <taxon>Magnoliopsida</taxon>
        <taxon>eudicotyledons</taxon>
        <taxon>Gunneridae</taxon>
        <taxon>Pentapetalae</taxon>
        <taxon>rosids</taxon>
        <taxon>fabids</taxon>
        <taxon>Fabales</taxon>
        <taxon>Fabaceae</taxon>
        <taxon>Papilionoideae</taxon>
        <taxon>50 kb inversion clade</taxon>
        <taxon>NPAAA clade</taxon>
        <taxon>indigoferoid/millettioid clade</taxon>
        <taxon>Phaseoleae</taxon>
        <taxon>Phaseolus</taxon>
    </lineage>
</organism>
<dbReference type="AlphaFoldDB" id="V7BC98"/>
<comment type="subcellular location">
    <subcellularLocation>
        <location evidence="1">Membrane</location>
        <topology evidence="1">Single-pass membrane protein</topology>
    </subcellularLocation>
</comment>
<evidence type="ECO:0000256" key="3">
    <source>
        <dbReference type="ARBA" id="ARBA00022553"/>
    </source>
</evidence>
<evidence type="ECO:0000256" key="14">
    <source>
        <dbReference type="ARBA" id="ARBA00023180"/>
    </source>
</evidence>
<keyword evidence="11 18" id="KW-1133">Transmembrane helix</keyword>
<dbReference type="OMA" id="YEINEVT"/>
<keyword evidence="12 18" id="KW-0472">Membrane</keyword>
<feature type="transmembrane region" description="Helical" evidence="18">
    <location>
        <begin position="278"/>
        <end position="299"/>
    </location>
</feature>
<dbReference type="InterPro" id="IPR011009">
    <property type="entry name" value="Kinase-like_dom_sf"/>
</dbReference>
<evidence type="ECO:0000256" key="10">
    <source>
        <dbReference type="ARBA" id="ARBA00022840"/>
    </source>
</evidence>
<dbReference type="EMBL" id="CM002294">
    <property type="protein sequence ID" value="ESW15175.1"/>
    <property type="molecule type" value="Genomic_DNA"/>
</dbReference>
<reference evidence="23" key="1">
    <citation type="journal article" date="2014" name="Nat. Genet.">
        <title>A reference genome for common bean and genome-wide analysis of dual domestications.</title>
        <authorList>
            <person name="Schmutz J."/>
            <person name="McClean P.E."/>
            <person name="Mamidi S."/>
            <person name="Wu G.A."/>
            <person name="Cannon S.B."/>
            <person name="Grimwood J."/>
            <person name="Jenkins J."/>
            <person name="Shu S."/>
            <person name="Song Q."/>
            <person name="Chavarro C."/>
            <person name="Torres-Torres M."/>
            <person name="Geffroy V."/>
            <person name="Moghaddam S.M."/>
            <person name="Gao D."/>
            <person name="Abernathy B."/>
            <person name="Barry K."/>
            <person name="Blair M."/>
            <person name="Brick M.A."/>
            <person name="Chovatia M."/>
            <person name="Gepts P."/>
            <person name="Goodstein D.M."/>
            <person name="Gonzales M."/>
            <person name="Hellsten U."/>
            <person name="Hyten D.L."/>
            <person name="Jia G."/>
            <person name="Kelly J.D."/>
            <person name="Kudrna D."/>
            <person name="Lee R."/>
            <person name="Richard M.M."/>
            <person name="Miklas P.N."/>
            <person name="Osorno J.M."/>
            <person name="Rodrigues J."/>
            <person name="Thareau V."/>
            <person name="Urrea C.A."/>
            <person name="Wang M."/>
            <person name="Yu Y."/>
            <person name="Zhang M."/>
            <person name="Wing R.A."/>
            <person name="Cregan P.B."/>
            <person name="Rokhsar D.S."/>
            <person name="Jackson S.A."/>
        </authorList>
    </citation>
    <scope>NUCLEOTIDE SEQUENCE [LARGE SCALE GENOMIC DNA]</scope>
    <source>
        <strain evidence="23">cv. G19833</strain>
    </source>
</reference>
<keyword evidence="8 17" id="KW-0547">Nucleotide-binding</keyword>
<feature type="binding site" evidence="17">
    <location>
        <position position="367"/>
    </location>
    <ligand>
        <name>ATP</name>
        <dbReference type="ChEBI" id="CHEBI:30616"/>
    </ligand>
</feature>
<feature type="domain" description="Protein kinase" evidence="20">
    <location>
        <begin position="848"/>
        <end position="1072"/>
    </location>
</feature>
<dbReference type="eggNOG" id="ENOG502QWDY">
    <property type="taxonomic scope" value="Eukaryota"/>
</dbReference>
<feature type="domain" description="Gnk2-homologous" evidence="21">
    <location>
        <begin position="30"/>
        <end position="135"/>
    </location>
</feature>
<feature type="domain" description="Gnk2-homologous" evidence="21">
    <location>
        <begin position="679"/>
        <end position="787"/>
    </location>
</feature>
<dbReference type="PROSITE" id="PS50011">
    <property type="entry name" value="PROTEIN_KINASE_DOM"/>
    <property type="match status" value="2"/>
</dbReference>
<dbReference type="InterPro" id="IPR017441">
    <property type="entry name" value="Protein_kinase_ATP_BS"/>
</dbReference>
<dbReference type="PROSITE" id="PS00107">
    <property type="entry name" value="PROTEIN_KINASE_ATP"/>
    <property type="match status" value="1"/>
</dbReference>
<dbReference type="OrthoDB" id="4062651at2759"/>
<dbReference type="FunFam" id="1.10.510.10:FF:000129">
    <property type="entry name" value="cysteine-rich receptor-like protein kinase 10"/>
    <property type="match status" value="1"/>
</dbReference>
<evidence type="ECO:0000256" key="12">
    <source>
        <dbReference type="ARBA" id="ARBA00023136"/>
    </source>
</evidence>
<dbReference type="FunFam" id="3.30.200.20:FF:000727">
    <property type="entry name" value="Cysteine-rich RLK (RECEPTOR-like protein kinase) 23"/>
    <property type="match status" value="1"/>
</dbReference>
<dbReference type="Proteomes" id="UP000000226">
    <property type="component" value="Chromosome 7"/>
</dbReference>
<dbReference type="GO" id="GO:0004674">
    <property type="term" value="F:protein serine/threonine kinase activity"/>
    <property type="evidence" value="ECO:0007669"/>
    <property type="project" value="UniProtKB-KW"/>
</dbReference>
<feature type="domain" description="Gnk2-homologous" evidence="21">
    <location>
        <begin position="570"/>
        <end position="673"/>
    </location>
</feature>
<proteinExistence type="predicted"/>
<evidence type="ECO:0000256" key="17">
    <source>
        <dbReference type="PROSITE-ProRule" id="PRU10141"/>
    </source>
</evidence>
<sequence>MIIFNSNCFISFLLLSLLGSLTPLTSATPKYNDIYCPKNASYQSNTTTFQTNLNVLFASLTSNATQGVVSYTTTMGFGSTNAVNGLFLCRADLFSATSNDCVATAVTEIRRRCPNQTESIIWYDECMVRYTDRYFSPTSVVPRANLWDDKNISTSDWGSFNQTLSSLLSGLATKAAGSQSASKFAIGEMNFTATSRVYGLAQCASGMTNAQCEACLVNASITLGTCCQGKQGARALLAWCDIRYDLYQFYNTSIASSPVPSPPPPPSEKKKSGSQRTIIIVVVAVAATILVFSGGYFLVRRSRRNYKTLLKENFGDDSATLESLQFSLATIEVATKKFSYENKIGRGGFGEVYKGILLDGRHIAVKKLSHTSRQGVLEFKNEILLIAKLQHRNLVTLIGFCLENQEKILIYEYFFDYIFTDSHKTRLLSWIERYKIIQGIAQGILYLHDHSRLKVIHRDLKSSNVLLDNNMNPKISDFGIARIIALEQDQGSTNRIVGTYGYMSPEYAMHGQFSEKSDVYSYGVIVLEIISSKKNSCSLLSDDVDDLLSDAWRYWRDETPLKILDQNIEESSNHNEVLKCIQIGLLTYHNNLNALLSNLSSNTDIDYGFYNFSYGQDSSTVNAIGLCRGDVKPDACRRCLNDSKVLLTQLCPNQKEAIGWYDQCMLRYSNRSLFNTMETSHSFALWNPGNASDIDQFNLVLGNLLDSLIGQATTLGDSQRKFAAANVSESVFQTIYGLVQCTPDLSEQDCSECLTGAISEIPQCCDGKRGGRILRPSCNFRYEIYRFYDLTDVKIPPAPAPAPKVSVLPPLSTDTLSTEVQVENDDEIRSSETLQLDFSTIMTATNNFSDANRLGQGGFGPVYKGKLSNGQDVAVKRLCKNSLQGDIEFKNEVMLVAKLQHRNLVKLIGFCLERRERLLVYEFVPNKSLDFFIFEYVFRGQFSVKSDVYSFGVLVLEIVTDQKNSWACRGENEGDLLTYTWQNWREGTVSNIIDPTIIDSSRNEIMRFIHIALLCVQEKVTDRPTMASVVLMLSSYSVSLPLPSKPAFSVRSRNVSVIQSEEYDPVSGNSIN</sequence>
<keyword evidence="4" id="KW-0808">Transferase</keyword>
<keyword evidence="5 18" id="KW-0812">Transmembrane</keyword>
<evidence type="ECO:0000256" key="6">
    <source>
        <dbReference type="ARBA" id="ARBA00022729"/>
    </source>
</evidence>
<keyword evidence="6 19" id="KW-0732">Signal</keyword>
<dbReference type="FunFam" id="3.30.200.20:FF:000142">
    <property type="entry name" value="Cysteine-rich receptor-like protein kinase 10"/>
    <property type="match status" value="1"/>
</dbReference>
<name>V7BC98_PHAVU</name>
<dbReference type="PROSITE" id="PS00108">
    <property type="entry name" value="PROTEIN_KINASE_ST"/>
    <property type="match status" value="1"/>
</dbReference>
<evidence type="ECO:0000313" key="22">
    <source>
        <dbReference type="EMBL" id="ESW15175.1"/>
    </source>
</evidence>
<keyword evidence="2" id="KW-0723">Serine/threonine-protein kinase</keyword>
<evidence type="ECO:0000256" key="5">
    <source>
        <dbReference type="ARBA" id="ARBA00022692"/>
    </source>
</evidence>
<evidence type="ECO:0000256" key="9">
    <source>
        <dbReference type="ARBA" id="ARBA00022777"/>
    </source>
</evidence>
<keyword evidence="13" id="KW-0675">Receptor</keyword>
<dbReference type="InterPro" id="IPR002902">
    <property type="entry name" value="GNK2"/>
</dbReference>
<feature type="domain" description="Protein kinase" evidence="20">
    <location>
        <begin position="338"/>
        <end position="592"/>
    </location>
</feature>
<dbReference type="GO" id="GO:0042742">
    <property type="term" value="P:defense response to bacterium"/>
    <property type="evidence" value="ECO:0007669"/>
    <property type="project" value="TreeGrafter"/>
</dbReference>
<dbReference type="FunFam" id="3.30.430.20:FF:000003">
    <property type="entry name" value="Cysteine-rich RLK (RECEPTOR-like protein kinase) 10"/>
    <property type="match status" value="1"/>
</dbReference>
<evidence type="ECO:0000313" key="23">
    <source>
        <dbReference type="Proteomes" id="UP000000226"/>
    </source>
</evidence>
<evidence type="ECO:0000256" key="16">
    <source>
        <dbReference type="ARBA" id="ARBA00047951"/>
    </source>
</evidence>
<comment type="catalytic activity">
    <reaction evidence="16">
        <text>L-threonyl-[protein] + ATP = O-phospho-L-threonyl-[protein] + ADP + H(+)</text>
        <dbReference type="Rhea" id="RHEA:46608"/>
        <dbReference type="Rhea" id="RHEA-COMP:11060"/>
        <dbReference type="Rhea" id="RHEA-COMP:11605"/>
        <dbReference type="ChEBI" id="CHEBI:15378"/>
        <dbReference type="ChEBI" id="CHEBI:30013"/>
        <dbReference type="ChEBI" id="CHEBI:30616"/>
        <dbReference type="ChEBI" id="CHEBI:61977"/>
        <dbReference type="ChEBI" id="CHEBI:456216"/>
    </reaction>
</comment>
<dbReference type="CDD" id="cd23509">
    <property type="entry name" value="Gnk2-like"/>
    <property type="match status" value="4"/>
</dbReference>
<comment type="catalytic activity">
    <reaction evidence="15">
        <text>L-seryl-[protein] + ATP = O-phospho-L-seryl-[protein] + ADP + H(+)</text>
        <dbReference type="Rhea" id="RHEA:17989"/>
        <dbReference type="Rhea" id="RHEA-COMP:9863"/>
        <dbReference type="Rhea" id="RHEA-COMP:11604"/>
        <dbReference type="ChEBI" id="CHEBI:15378"/>
        <dbReference type="ChEBI" id="CHEBI:29999"/>
        <dbReference type="ChEBI" id="CHEBI:30616"/>
        <dbReference type="ChEBI" id="CHEBI:83421"/>
        <dbReference type="ChEBI" id="CHEBI:456216"/>
    </reaction>
</comment>
<evidence type="ECO:0000256" key="15">
    <source>
        <dbReference type="ARBA" id="ARBA00047558"/>
    </source>
</evidence>
<dbReference type="PANTHER" id="PTHR27002">
    <property type="entry name" value="RECEPTOR-LIKE SERINE/THREONINE-PROTEIN KINASE SD1-8"/>
    <property type="match status" value="1"/>
</dbReference>
<dbReference type="InterPro" id="IPR008271">
    <property type="entry name" value="Ser/Thr_kinase_AS"/>
</dbReference>
<dbReference type="Pfam" id="PF07714">
    <property type="entry name" value="PK_Tyr_Ser-Thr"/>
    <property type="match status" value="2"/>
</dbReference>
<keyword evidence="10 17" id="KW-0067">ATP-binding</keyword>
<dbReference type="Pfam" id="PF00069">
    <property type="entry name" value="Pkinase"/>
    <property type="match status" value="1"/>
</dbReference>
<dbReference type="InterPro" id="IPR000719">
    <property type="entry name" value="Prot_kinase_dom"/>
</dbReference>